<gene>
    <name evidence="2" type="ORF">CTI12_AA570010</name>
</gene>
<comment type="caution">
    <text evidence="2">The sequence shown here is derived from an EMBL/GenBank/DDBJ whole genome shotgun (WGS) entry which is preliminary data.</text>
</comment>
<evidence type="ECO:0000313" key="3">
    <source>
        <dbReference type="Proteomes" id="UP000245207"/>
    </source>
</evidence>
<dbReference type="CDD" id="cd22160">
    <property type="entry name" value="F-box_AtFBL13-like"/>
    <property type="match status" value="1"/>
</dbReference>
<dbReference type="PANTHER" id="PTHR34223:SF101">
    <property type="entry name" value="F-BOX DOMAIN-CONTAINING PROTEIN"/>
    <property type="match status" value="1"/>
</dbReference>
<dbReference type="InterPro" id="IPR001810">
    <property type="entry name" value="F-box_dom"/>
</dbReference>
<keyword evidence="3" id="KW-1185">Reference proteome</keyword>
<proteinExistence type="predicted"/>
<evidence type="ECO:0000259" key="1">
    <source>
        <dbReference type="Pfam" id="PF00646"/>
    </source>
</evidence>
<dbReference type="STRING" id="35608.A0A2U1KSN6"/>
<dbReference type="Proteomes" id="UP000245207">
    <property type="component" value="Unassembled WGS sequence"/>
</dbReference>
<dbReference type="InterPro" id="IPR053781">
    <property type="entry name" value="F-box_AtFBL13-like"/>
</dbReference>
<dbReference type="EMBL" id="PKPP01014351">
    <property type="protein sequence ID" value="PWA39766.1"/>
    <property type="molecule type" value="Genomic_DNA"/>
</dbReference>
<dbReference type="SUPFAM" id="SSF81383">
    <property type="entry name" value="F-box domain"/>
    <property type="match status" value="1"/>
</dbReference>
<sequence>MLLADIEEKGLTLTADEHDFLIDTDDEGEIPETNMVFMATLEKDDAYEVSVEEATPSYNTDAENNDAFINRLLNGDIPTTSQVNDINIFSITPTNDFESRKEVGRTDVGHRHRTRVNVKGDRLSSLPDDVIHRILSLICTKHAIRTSVLSSKWRFMWTLMPCLDFSRRDGLTICHPQLSNLTLENGDWSSEVVNVDAPQLKNLTITKSYGKYLINAPQLVNLLFKGYSPLLYSANGFHFLEKAHACIYYLNYTYAPKFAPSVISLLQQLCHVKFLTLNMELVEVVTDHGKQHAAFCASEQKPQHQSPFQVAVHGGLQIPHLFYS</sequence>
<dbReference type="InterPro" id="IPR036047">
    <property type="entry name" value="F-box-like_dom_sf"/>
</dbReference>
<dbReference type="OrthoDB" id="1649164at2759"/>
<organism evidence="2 3">
    <name type="scientific">Artemisia annua</name>
    <name type="common">Sweet wormwood</name>
    <dbReference type="NCBI Taxonomy" id="35608"/>
    <lineage>
        <taxon>Eukaryota</taxon>
        <taxon>Viridiplantae</taxon>
        <taxon>Streptophyta</taxon>
        <taxon>Embryophyta</taxon>
        <taxon>Tracheophyta</taxon>
        <taxon>Spermatophyta</taxon>
        <taxon>Magnoliopsida</taxon>
        <taxon>eudicotyledons</taxon>
        <taxon>Gunneridae</taxon>
        <taxon>Pentapetalae</taxon>
        <taxon>asterids</taxon>
        <taxon>campanulids</taxon>
        <taxon>Asterales</taxon>
        <taxon>Asteraceae</taxon>
        <taxon>Asteroideae</taxon>
        <taxon>Anthemideae</taxon>
        <taxon>Artemisiinae</taxon>
        <taxon>Artemisia</taxon>
    </lineage>
</organism>
<name>A0A2U1KSN6_ARTAN</name>
<dbReference type="AlphaFoldDB" id="A0A2U1KSN6"/>
<accession>A0A2U1KSN6</accession>
<dbReference type="InterPro" id="IPR053197">
    <property type="entry name" value="F-box_SCFL_complex_component"/>
</dbReference>
<evidence type="ECO:0000313" key="2">
    <source>
        <dbReference type="EMBL" id="PWA39766.1"/>
    </source>
</evidence>
<protein>
    <submittedName>
        <fullName evidence="2">F-box domain, Leucine-rich repeat domain, L domain-like protein</fullName>
    </submittedName>
</protein>
<dbReference type="PANTHER" id="PTHR34223">
    <property type="entry name" value="OS11G0201299 PROTEIN"/>
    <property type="match status" value="1"/>
</dbReference>
<reference evidence="2 3" key="1">
    <citation type="journal article" date="2018" name="Mol. Plant">
        <title>The genome of Artemisia annua provides insight into the evolution of Asteraceae family and artemisinin biosynthesis.</title>
        <authorList>
            <person name="Shen Q."/>
            <person name="Zhang L."/>
            <person name="Liao Z."/>
            <person name="Wang S."/>
            <person name="Yan T."/>
            <person name="Shi P."/>
            <person name="Liu M."/>
            <person name="Fu X."/>
            <person name="Pan Q."/>
            <person name="Wang Y."/>
            <person name="Lv Z."/>
            <person name="Lu X."/>
            <person name="Zhang F."/>
            <person name="Jiang W."/>
            <person name="Ma Y."/>
            <person name="Chen M."/>
            <person name="Hao X."/>
            <person name="Li L."/>
            <person name="Tang Y."/>
            <person name="Lv G."/>
            <person name="Zhou Y."/>
            <person name="Sun X."/>
            <person name="Brodelius P.E."/>
            <person name="Rose J.K.C."/>
            <person name="Tang K."/>
        </authorList>
    </citation>
    <scope>NUCLEOTIDE SEQUENCE [LARGE SCALE GENOMIC DNA]</scope>
    <source>
        <strain evidence="3">cv. Huhao1</strain>
        <tissue evidence="2">Leaf</tissue>
    </source>
</reference>
<dbReference type="Pfam" id="PF00646">
    <property type="entry name" value="F-box"/>
    <property type="match status" value="1"/>
</dbReference>
<feature type="domain" description="F-box" evidence="1">
    <location>
        <begin position="123"/>
        <end position="160"/>
    </location>
</feature>